<feature type="transmembrane region" description="Helical" evidence="9">
    <location>
        <begin position="458"/>
        <end position="477"/>
    </location>
</feature>
<dbReference type="Gene3D" id="1.20.1640.10">
    <property type="entry name" value="Multidrug efflux transporter AcrB transmembrane domain"/>
    <property type="match status" value="2"/>
</dbReference>
<dbReference type="HAMAP" id="MF_01464_B">
    <property type="entry name" value="SecF_B"/>
    <property type="match status" value="1"/>
</dbReference>
<evidence type="ECO:0000256" key="4">
    <source>
        <dbReference type="ARBA" id="ARBA00022692"/>
    </source>
</evidence>
<dbReference type="InterPro" id="IPR005665">
    <property type="entry name" value="SecF_bac"/>
</dbReference>
<comment type="subcellular location">
    <subcellularLocation>
        <location evidence="1 9">Cell membrane</location>
        <topology evidence="1 9">Multi-pass membrane protein</topology>
    </subcellularLocation>
</comment>
<feature type="transmembrane region" description="Helical" evidence="9">
    <location>
        <begin position="767"/>
        <end position="785"/>
    </location>
</feature>
<feature type="transmembrane region" description="Helical" evidence="9">
    <location>
        <begin position="483"/>
        <end position="506"/>
    </location>
</feature>
<keyword evidence="5 9" id="KW-0653">Protein transport</keyword>
<comment type="function">
    <text evidence="9">Part of the Sec protein translocase complex. Interacts with the SecYEG preprotein conducting channel. SecDF uses the proton motive force (PMF) to complete protein translocation after the ATP-dependent function of SecA.</text>
</comment>
<evidence type="ECO:0000259" key="12">
    <source>
        <dbReference type="Pfam" id="PF21760"/>
    </source>
</evidence>
<evidence type="ECO:0000256" key="7">
    <source>
        <dbReference type="ARBA" id="ARBA00023010"/>
    </source>
</evidence>
<evidence type="ECO:0000256" key="2">
    <source>
        <dbReference type="ARBA" id="ARBA00022448"/>
    </source>
</evidence>
<dbReference type="HAMAP" id="MF_01463_B">
    <property type="entry name" value="SecD_B"/>
    <property type="match status" value="1"/>
</dbReference>
<feature type="transmembrane region" description="Helical" evidence="9">
    <location>
        <begin position="542"/>
        <end position="560"/>
    </location>
</feature>
<evidence type="ECO:0000256" key="9">
    <source>
        <dbReference type="HAMAP-Rule" id="MF_01463"/>
    </source>
</evidence>
<keyword evidence="8 9" id="KW-0472">Membrane</keyword>
<comment type="subunit">
    <text evidence="10">Forms a complex with SecD. Part of the essential Sec protein translocation apparatus which comprises SecA, SecYEG and auxiliary proteins SecDF-YajC and YidC.</text>
</comment>
<feature type="domain" description="Protein translocase subunit SecDF P1" evidence="12">
    <location>
        <begin position="160"/>
        <end position="217"/>
    </location>
</feature>
<dbReference type="InterPro" id="IPR022645">
    <property type="entry name" value="SecD/SecF_bac"/>
</dbReference>
<comment type="caution">
    <text evidence="14">The sequence shown here is derived from an EMBL/GenBank/DDBJ whole genome shotgun (WGS) entry which is preliminary data.</text>
</comment>
<dbReference type="SUPFAM" id="SSF82866">
    <property type="entry name" value="Multidrug efflux transporter AcrB transmembrane domain"/>
    <property type="match status" value="2"/>
</dbReference>
<dbReference type="InterPro" id="IPR005791">
    <property type="entry name" value="SecD"/>
</dbReference>
<keyword evidence="15" id="KW-1185">Reference proteome</keyword>
<evidence type="ECO:0000313" key="15">
    <source>
        <dbReference type="Proteomes" id="UP001174932"/>
    </source>
</evidence>
<dbReference type="Gene3D" id="3.30.70.3400">
    <property type="match status" value="2"/>
</dbReference>
<comment type="subunit">
    <text evidence="9">Forms a complex with SecF. Part of the essential Sec protein translocation apparatus which comprises SecA, SecYEG and auxiliary proteins SecDF-YajC and YidC.</text>
</comment>
<feature type="transmembrane region" description="Helical" evidence="9">
    <location>
        <begin position="791"/>
        <end position="817"/>
    </location>
</feature>
<dbReference type="NCBIfam" id="TIGR00916">
    <property type="entry name" value="2A0604s01"/>
    <property type="match status" value="2"/>
</dbReference>
<organism evidence="14 15">
    <name type="scientific">Rhizobium alvei</name>
    <dbReference type="NCBI Taxonomy" id="1132659"/>
    <lineage>
        <taxon>Bacteria</taxon>
        <taxon>Pseudomonadati</taxon>
        <taxon>Pseudomonadota</taxon>
        <taxon>Alphaproteobacteria</taxon>
        <taxon>Hyphomicrobiales</taxon>
        <taxon>Rhizobiaceae</taxon>
        <taxon>Rhizobium/Agrobacterium group</taxon>
        <taxon>Rhizobium</taxon>
    </lineage>
</organism>
<gene>
    <name evidence="9 14" type="primary">secD</name>
    <name evidence="10" type="synonym">secF</name>
    <name evidence="14" type="ORF">Q4481_00745</name>
</gene>
<dbReference type="Pfam" id="PF07549">
    <property type="entry name" value="Sec_GG"/>
    <property type="match status" value="2"/>
</dbReference>
<comment type="caution">
    <text evidence="9">Lacks conserved residue(s) required for the propagation of feature annotation.</text>
</comment>
<dbReference type="InterPro" id="IPR022813">
    <property type="entry name" value="SecD/SecF_arch_bac"/>
</dbReference>
<keyword evidence="7 9" id="KW-0811">Translocation</keyword>
<evidence type="ECO:0000256" key="6">
    <source>
        <dbReference type="ARBA" id="ARBA00022989"/>
    </source>
</evidence>
<comment type="similarity">
    <text evidence="9">Belongs to the SecD/SecF family. SecD subfamily.</text>
</comment>
<comment type="similarity">
    <text evidence="10">Belongs to the SecD/SecF family. SecF subfamily.</text>
</comment>
<dbReference type="Gene3D" id="3.30.1360.200">
    <property type="match status" value="1"/>
</dbReference>
<dbReference type="PANTHER" id="PTHR30081">
    <property type="entry name" value="PROTEIN-EXPORT MEMBRANE PROTEIN SEC"/>
    <property type="match status" value="1"/>
</dbReference>
<evidence type="ECO:0000256" key="10">
    <source>
        <dbReference type="HAMAP-Rule" id="MF_01464"/>
    </source>
</evidence>
<feature type="transmembrane region" description="Helical" evidence="9">
    <location>
        <begin position="687"/>
        <end position="707"/>
    </location>
</feature>
<accession>A0ABT8YFI2</accession>
<feature type="transmembrane region" description="Helical" evidence="9">
    <location>
        <begin position="713"/>
        <end position="730"/>
    </location>
</feature>
<dbReference type="NCBIfam" id="TIGR00966">
    <property type="entry name" value="transloc_SecF"/>
    <property type="match status" value="1"/>
</dbReference>
<keyword evidence="4 9" id="KW-0812">Transmembrane</keyword>
<dbReference type="PANTHER" id="PTHR30081:SF1">
    <property type="entry name" value="PROTEIN TRANSLOCASE SUBUNIT SECD"/>
    <property type="match status" value="1"/>
</dbReference>
<keyword evidence="2 9" id="KW-0813">Transport</keyword>
<dbReference type="EMBL" id="JAUOZU010000001">
    <property type="protein sequence ID" value="MDO6962460.1"/>
    <property type="molecule type" value="Genomic_DNA"/>
</dbReference>
<dbReference type="Pfam" id="PF02355">
    <property type="entry name" value="SecD_SecF_C"/>
    <property type="match status" value="2"/>
</dbReference>
<feature type="domain" description="Protein export membrane protein SecD/SecF C-terminal" evidence="11">
    <location>
        <begin position="338"/>
        <end position="499"/>
    </location>
</feature>
<dbReference type="NCBIfam" id="NF009583">
    <property type="entry name" value="PRK13024.1-3"/>
    <property type="match status" value="1"/>
</dbReference>
<dbReference type="InterPro" id="IPR055344">
    <property type="entry name" value="SecD_SecF_C_bact"/>
</dbReference>
<proteinExistence type="inferred from homology"/>
<feature type="transmembrane region" description="Helical" evidence="9">
    <location>
        <begin position="660"/>
        <end position="680"/>
    </location>
</feature>
<reference evidence="14" key="2">
    <citation type="submission" date="2023-07" db="EMBL/GenBank/DDBJ databases">
        <authorList>
            <person name="Shen H."/>
        </authorList>
    </citation>
    <scope>NUCLEOTIDE SEQUENCE</scope>
    <source>
        <strain evidence="14">TNR-22</strain>
    </source>
</reference>
<feature type="domain" description="Protein export membrane protein SecD/SecF C-terminal" evidence="11">
    <location>
        <begin position="635"/>
        <end position="818"/>
    </location>
</feature>
<reference evidence="14" key="1">
    <citation type="journal article" date="2015" name="Int. J. Syst. Evol. Microbiol.">
        <title>Rhizobium alvei sp. nov., isolated from a freshwater river.</title>
        <authorList>
            <person name="Sheu S.Y."/>
            <person name="Huang H.W."/>
            <person name="Young C.C."/>
            <person name="Chen W.M."/>
        </authorList>
    </citation>
    <scope>NUCLEOTIDE SEQUENCE</scope>
    <source>
        <strain evidence="14">TNR-22</strain>
    </source>
</reference>
<dbReference type="PRINTS" id="PR01755">
    <property type="entry name" value="SECFTRNLCASE"/>
</dbReference>
<dbReference type="Pfam" id="PF21760">
    <property type="entry name" value="SecD_1st"/>
    <property type="match status" value="1"/>
</dbReference>
<evidence type="ECO:0000256" key="5">
    <source>
        <dbReference type="ARBA" id="ARBA00022927"/>
    </source>
</evidence>
<evidence type="ECO:0000256" key="3">
    <source>
        <dbReference type="ARBA" id="ARBA00022475"/>
    </source>
</evidence>
<keyword evidence="3 9" id="KW-1003">Cell membrane</keyword>
<protein>
    <recommendedName>
        <fullName evidence="9 10">Multifunctional fusion protein</fullName>
    </recommendedName>
    <domain>
        <recommendedName>
            <fullName evidence="9">Protein translocase subunit SecD</fullName>
        </recommendedName>
    </domain>
    <domain>
        <recommendedName>
            <fullName evidence="10">Protein-export membrane protein SecF</fullName>
        </recommendedName>
    </domain>
</protein>
<evidence type="ECO:0000259" key="13">
    <source>
        <dbReference type="Pfam" id="PF22599"/>
    </source>
</evidence>
<dbReference type="NCBIfam" id="TIGR01129">
    <property type="entry name" value="secD"/>
    <property type="match status" value="1"/>
</dbReference>
<evidence type="ECO:0000259" key="11">
    <source>
        <dbReference type="Pfam" id="PF02355"/>
    </source>
</evidence>
<evidence type="ECO:0000256" key="1">
    <source>
        <dbReference type="ARBA" id="ARBA00004651"/>
    </source>
</evidence>
<feature type="transmembrane region" description="Helical" evidence="9">
    <location>
        <begin position="358"/>
        <end position="378"/>
    </location>
</feature>
<dbReference type="Proteomes" id="UP001174932">
    <property type="component" value="Unassembled WGS sequence"/>
</dbReference>
<dbReference type="InterPro" id="IPR048631">
    <property type="entry name" value="SecD_1st"/>
</dbReference>
<dbReference type="Pfam" id="PF22599">
    <property type="entry name" value="SecDF_P1_head"/>
    <property type="match status" value="1"/>
</dbReference>
<keyword evidence="6 9" id="KW-1133">Transmembrane helix</keyword>
<evidence type="ECO:0000313" key="14">
    <source>
        <dbReference type="EMBL" id="MDO6962460.1"/>
    </source>
</evidence>
<dbReference type="InterPro" id="IPR048634">
    <property type="entry name" value="SecD_SecF_C"/>
</dbReference>
<feature type="transmembrane region" description="Helical" evidence="9">
    <location>
        <begin position="383"/>
        <end position="403"/>
    </location>
</feature>
<sequence>MKNSPWKVMTYLVVILVGLLVALPNILPQQTLDRWPGWLPDKKVSLGLDLRGGSHLVLEVDRAALIEDWLQNLAQEARSNLRDSKINPASVRRSGEAVIVTLADPQDRDKALAELNKLTNQVALGAMAAEADLQVAGQANGTIAVRPTEAGITHRLSGAVDQSLEIIRQRVDQVGVAEPTIQRVGLDRVLVQLPGEQDPSNLRALLGSTAKMSFHMLGQPGASGVRMLKDEQGRDYPVDMRVQLAGDRLTDARVAFDPQDGQPVVSFRFDQTGARRFAEITRQNIGNPFAIVLDDKVLSAPVIREPITGGAGQISGSFTVTEANTLSALLRAGALPAKLTVIEERTVGADLGSDAIEMGILSGLVGFALVMGFIIALYGAWGLLAVLALALNVILTFAGLTLVGATLTLPGIAGIVLGIGLAVDANVLINERIREETRKGKGAFAAIDQGFNKAYSTIIDSNVTALIATVLLFWFGSGPVRGFAVTMGLGIAISMFTAVSVVRVAMVAIASRRKLKTIEIKPLMPFRLIPDGTRFDFMKARFFGIGVSAFLSISSVILFFNPGLNYGVDFKGGIQIEVSTKDAADLAAFRSGLEGLGLGEVALQEFGDRNHILLRVERQPGPESAQTEAVERMKAEIVKIDPTSEIQRTEVVGPKVSGELASAGIISVILASLAMLVYIWWRFEWPFAVGAIATLILDVTKTVGFFALTGLDFNLTAIAALLTLVGYSVNDKVVVYDRMRENMRLYKAMPFRDLINLSINETLARSLYTSATAFLAMLPMAIWGGSAVESFAIPMVFGIFIAASSSVFIAAPILLFLGDWRARRKAAITAEAPVEIVENT</sequence>
<dbReference type="RefSeq" id="WP_304374286.1">
    <property type="nucleotide sequence ID" value="NZ_JAUOZU010000001.1"/>
</dbReference>
<feature type="domain" description="SecDF P1 head subdomain" evidence="13">
    <location>
        <begin position="230"/>
        <end position="337"/>
    </location>
</feature>
<feature type="transmembrane region" description="Helical" evidence="9">
    <location>
        <begin position="409"/>
        <end position="429"/>
    </location>
</feature>
<name>A0ABT8YFI2_9HYPH</name>
<evidence type="ECO:0000256" key="8">
    <source>
        <dbReference type="ARBA" id="ARBA00023136"/>
    </source>
</evidence>
<dbReference type="InterPro" id="IPR022646">
    <property type="entry name" value="SecD/SecF_CS"/>
</dbReference>
<dbReference type="InterPro" id="IPR054384">
    <property type="entry name" value="SecDF_P1_head"/>
</dbReference>